<name>A0A951U8P2_9CYAN</name>
<dbReference type="Pfam" id="PF00353">
    <property type="entry name" value="HemolysinCabind"/>
    <property type="match status" value="7"/>
</dbReference>
<dbReference type="GO" id="GO:0005576">
    <property type="term" value="C:extracellular region"/>
    <property type="evidence" value="ECO:0007669"/>
    <property type="project" value="UniProtKB-SubCell"/>
</dbReference>
<reference evidence="3" key="1">
    <citation type="submission" date="2021-05" db="EMBL/GenBank/DDBJ databases">
        <authorList>
            <person name="Pietrasiak N."/>
            <person name="Ward R."/>
            <person name="Stajich J.E."/>
            <person name="Kurbessoian T."/>
        </authorList>
    </citation>
    <scope>NUCLEOTIDE SEQUENCE</scope>
    <source>
        <strain evidence="3">CPER-KK1</strain>
    </source>
</reference>
<dbReference type="SUPFAM" id="SSF51120">
    <property type="entry name" value="beta-Roll"/>
    <property type="match status" value="3"/>
</dbReference>
<dbReference type="PANTHER" id="PTHR38340">
    <property type="entry name" value="S-LAYER PROTEIN"/>
    <property type="match status" value="1"/>
</dbReference>
<keyword evidence="2" id="KW-0964">Secreted</keyword>
<gene>
    <name evidence="3" type="ORF">KME25_06050</name>
</gene>
<proteinExistence type="predicted"/>
<protein>
    <submittedName>
        <fullName evidence="3">DVUA0089 family protein</fullName>
    </submittedName>
</protein>
<dbReference type="InterPro" id="IPR001343">
    <property type="entry name" value="Hemolysn_Ca-bd"/>
</dbReference>
<dbReference type="GO" id="GO:0005509">
    <property type="term" value="F:calcium ion binding"/>
    <property type="evidence" value="ECO:0007669"/>
    <property type="project" value="InterPro"/>
</dbReference>
<accession>A0A951U8P2</accession>
<dbReference type="PANTHER" id="PTHR38340:SF1">
    <property type="entry name" value="S-LAYER PROTEIN"/>
    <property type="match status" value="1"/>
</dbReference>
<dbReference type="InterPro" id="IPR011049">
    <property type="entry name" value="Serralysin-like_metalloprot_C"/>
</dbReference>
<comment type="caution">
    <text evidence="3">The sequence shown here is derived from an EMBL/GenBank/DDBJ whole genome shotgun (WGS) entry which is preliminary data.</text>
</comment>
<dbReference type="Proteomes" id="UP000753908">
    <property type="component" value="Unassembled WGS sequence"/>
</dbReference>
<evidence type="ECO:0000256" key="1">
    <source>
        <dbReference type="ARBA" id="ARBA00004613"/>
    </source>
</evidence>
<dbReference type="PROSITE" id="PS00330">
    <property type="entry name" value="HEMOLYSIN_CALCIUM"/>
    <property type="match status" value="5"/>
</dbReference>
<sequence>MAVFLGTPDDELIVGTNEGDEIFGEAGDDGIFGLDGDDTVFGGADVDLIVGGGGSDFLYGEDGNDVIFGDAEIIGVSGDDFISGGNGEDLIFGYTGDDIINGDNGNDLLNGDAGDDVLNGGDGLDTISGGDGFDQLSGGFGDDRLFGDAGDDELFGKEGEDIINGGDGNDTAFGGSGNERFFGGSGNDRFFGQDGNDLADGEDGDDLLDGGRGDDTLFGSLGNDSLSGRTGTDALVGGVGSDSLSGGRGNDILVGVDPFVPAFGFGGNGSPIAPFEIDTLTGGRGRDRFVLGDNGSVLGISREDAEPAIYYLGGGNSDYALITDFTLGRDVLQLADLDFLPVSVAESDDAGQLPFEAQVIAPGIESITGEISVGNDVDLFQITLDGGTFSATTLGQAAFDTQLFLFNENGLLVAGNDDSGGTLQSTIELSPIDAGTYFLAISSFDNDPVSQSIFNGFTGYGFSTGSYSIELTGVQEATYTLGSSPEGVPSGTSISFGNDLIAVVQGVSPEELSLNSSNFDFV</sequence>
<dbReference type="EMBL" id="JAHHIF010000006">
    <property type="protein sequence ID" value="MBW4543990.1"/>
    <property type="molecule type" value="Genomic_DNA"/>
</dbReference>
<dbReference type="Gene3D" id="2.150.10.10">
    <property type="entry name" value="Serralysin-like metalloprotease, C-terminal"/>
    <property type="match status" value="3"/>
</dbReference>
<reference evidence="3" key="2">
    <citation type="journal article" date="2022" name="Microbiol. Resour. Announc.">
        <title>Metagenome Sequencing to Explore Phylogenomics of Terrestrial Cyanobacteria.</title>
        <authorList>
            <person name="Ward R.D."/>
            <person name="Stajich J.E."/>
            <person name="Johansen J.R."/>
            <person name="Huntemann M."/>
            <person name="Clum A."/>
            <person name="Foster B."/>
            <person name="Foster B."/>
            <person name="Roux S."/>
            <person name="Palaniappan K."/>
            <person name="Varghese N."/>
            <person name="Mukherjee S."/>
            <person name="Reddy T.B.K."/>
            <person name="Daum C."/>
            <person name="Copeland A."/>
            <person name="Chen I.A."/>
            <person name="Ivanova N.N."/>
            <person name="Kyrpides N.C."/>
            <person name="Shapiro N."/>
            <person name="Eloe-Fadrosh E.A."/>
            <person name="Pietrasiak N."/>
        </authorList>
    </citation>
    <scope>NUCLEOTIDE SEQUENCE</scope>
    <source>
        <strain evidence="3">CPER-KK1</strain>
    </source>
</reference>
<dbReference type="InterPro" id="IPR018511">
    <property type="entry name" value="Hemolysin-typ_Ca-bd_CS"/>
</dbReference>
<evidence type="ECO:0000313" key="3">
    <source>
        <dbReference type="EMBL" id="MBW4543990.1"/>
    </source>
</evidence>
<evidence type="ECO:0000256" key="2">
    <source>
        <dbReference type="ARBA" id="ARBA00022525"/>
    </source>
</evidence>
<comment type="subcellular location">
    <subcellularLocation>
        <location evidence="1">Secreted</location>
    </subcellularLocation>
</comment>
<organism evidence="3 4">
    <name type="scientific">Symplocastrum torsivum CPER-KK1</name>
    <dbReference type="NCBI Taxonomy" id="450513"/>
    <lineage>
        <taxon>Bacteria</taxon>
        <taxon>Bacillati</taxon>
        <taxon>Cyanobacteriota</taxon>
        <taxon>Cyanophyceae</taxon>
        <taxon>Oscillatoriophycideae</taxon>
        <taxon>Oscillatoriales</taxon>
        <taxon>Microcoleaceae</taxon>
        <taxon>Symplocastrum</taxon>
    </lineage>
</organism>
<dbReference type="PRINTS" id="PR00313">
    <property type="entry name" value="CABNDNGRPT"/>
</dbReference>
<dbReference type="NCBIfam" id="NF038127">
    <property type="entry name" value="FDP_fam"/>
    <property type="match status" value="1"/>
</dbReference>
<evidence type="ECO:0000313" key="4">
    <source>
        <dbReference type="Proteomes" id="UP000753908"/>
    </source>
</evidence>
<dbReference type="AlphaFoldDB" id="A0A951U8P2"/>
<dbReference type="Gene3D" id="2.60.120.380">
    <property type="match status" value="1"/>
</dbReference>
<dbReference type="InterPro" id="IPR050557">
    <property type="entry name" value="RTX_toxin/Mannuronan_C5-epim"/>
</dbReference>